<dbReference type="InterPro" id="IPR027417">
    <property type="entry name" value="P-loop_NTPase"/>
</dbReference>
<dbReference type="CDD" id="cd01372">
    <property type="entry name" value="KISc_KIF4"/>
    <property type="match status" value="1"/>
</dbReference>
<dbReference type="InterPro" id="IPR001752">
    <property type="entry name" value="Kinesin_motor_dom"/>
</dbReference>
<keyword evidence="4" id="KW-0963">Cytoplasm</keyword>
<dbReference type="GO" id="GO:0007052">
    <property type="term" value="P:mitotic spindle organization"/>
    <property type="evidence" value="ECO:0007669"/>
    <property type="project" value="TreeGrafter"/>
</dbReference>
<evidence type="ECO:0000256" key="19">
    <source>
        <dbReference type="SAM" id="MobiDB-lite"/>
    </source>
</evidence>
<evidence type="ECO:0000256" key="2">
    <source>
        <dbReference type="ARBA" id="ARBA00004123"/>
    </source>
</evidence>
<dbReference type="GO" id="GO:0051536">
    <property type="term" value="F:iron-sulfur cluster binding"/>
    <property type="evidence" value="ECO:0007669"/>
    <property type="project" value="UniProtKB-KW"/>
</dbReference>
<sequence length="1105" mass="125638">MLEEEKVIPVRVALRCRPLVPKEIREGCQECLTFVPGTPQVILGKDKPFTYDYVFDPCTEQEEVFNTAVVPLIDGVFKGYNATVLAYGQTGSGKTYSMGGTYTSAQENDLNVGVIPRVIEMLFRVMKEHADSVVTLKVSYLEIYNEEIIDLLVPSHDKSPINIREDPKGDIKIVGLIEKVITDAVEMVSSLEQGNSVRTVAATAMNSQSSRSHAIFTIIVEQRKKSDKNEVLQSKLHLVDLAGSERQKKTKAQGNRLKEGININRGLLSLGNVISALGDENNRTGFIPYRDSKLTRLLQDSLGGNSHTLMIACVSPADSNFEETLNTLRYADRARKIKNKPVVNHDPQAAELQCLKQKVTLGCLHPYSLLLMEQENQKLRKALHDAVSHHTQMCERVIVVSLGISVFVCDVGVTHERDVVTSGNVSEFSNDNDSVRDKRESDPFTTQNALRQAQLSKELMELDKVLVLKEQLARKMSQSDEPMYSQYQVNIQNLEAEVTALQKEKEELVSLLQNAKKDTNTAKVSERRRMRLQELETEILQLKKKVVEQSKVVKQKENATRTVDKLNHDIQTLKVQRVQLMRQLKEESEKTRQWKAQREREVLQLKAQDRKRRYELVKLEREYQQQSNVLRRKTEEAAAAHKRLRDALQRQKDASSKRKDQNRGMEGMAVRVKTWLSNELEVQVSIEAARRPLNSLMDDRKLLAQELASLKEKKEAKLPPSKLPRRSFTLTELIESVEDNPSLDKHIESLESEIELRSAQIADLQQKLMDAANEEKQKNCWESMTTMSEVKCGVKWLMGELVSCKVSHSQLENEIEQAKMDIAEIQKSLLEEQRLRVELETEQQQQLLEWGQRHQEKVSQHFPRTRLTFHMELFENRLKYLCDENQQLIEEKELYKQGTNVLFEASALALILSFQPKHRRKTCAKPSAPTPRMTLEELLSDSESDTEATHNDCDWNPVKPKAAKKVNGGCSCKGRCANKQCKCRKQRADCGEHCKCDAEHCRNPDYISPQVLDAFNDEGSDGSFKLDDPTISESCFFLPLNATSDKVCLSNITDLGETALKLTRKPLTVETEAISESFTKRKKKALLSANTSFFSGCTPIREGLE</sequence>
<keyword evidence="7 17" id="KW-0547">Nucleotide-binding</keyword>
<dbReference type="PROSITE" id="PS50067">
    <property type="entry name" value="KINESIN_MOTOR_2"/>
    <property type="match status" value="1"/>
</dbReference>
<keyword evidence="15" id="KW-0539">Nucleus</keyword>
<evidence type="ECO:0000313" key="21">
    <source>
        <dbReference type="Ensembl" id="ENSCMIP00000025109.1"/>
    </source>
</evidence>
<proteinExistence type="inferred from homology"/>
<dbReference type="FunFam" id="3.40.850.10:FF:000038">
    <property type="entry name" value="chromosome-associated kinesin KIF4A"/>
    <property type="match status" value="1"/>
</dbReference>
<evidence type="ECO:0000256" key="16">
    <source>
        <dbReference type="ARBA" id="ARBA00034078"/>
    </source>
</evidence>
<dbReference type="GO" id="GO:0051231">
    <property type="term" value="P:spindle elongation"/>
    <property type="evidence" value="ECO:0007669"/>
    <property type="project" value="TreeGrafter"/>
</dbReference>
<accession>A0A4W3I567</accession>
<keyword evidence="12" id="KW-0238">DNA-binding</keyword>
<dbReference type="SMART" id="SM01114">
    <property type="entry name" value="CXC"/>
    <property type="match status" value="1"/>
</dbReference>
<dbReference type="GO" id="GO:0003777">
    <property type="term" value="F:microtubule motor activity"/>
    <property type="evidence" value="ECO:0007669"/>
    <property type="project" value="InterPro"/>
</dbReference>
<dbReference type="GO" id="GO:0007018">
    <property type="term" value="P:microtubule-based movement"/>
    <property type="evidence" value="ECO:0007669"/>
    <property type="project" value="InterPro"/>
</dbReference>
<dbReference type="InterPro" id="IPR033467">
    <property type="entry name" value="Tesmin/TSO1-like_CXC"/>
</dbReference>
<evidence type="ECO:0000256" key="12">
    <source>
        <dbReference type="ARBA" id="ARBA00023125"/>
    </source>
</evidence>
<dbReference type="PANTHER" id="PTHR47969">
    <property type="entry name" value="CHROMOSOME-ASSOCIATED KINESIN KIF4A-RELATED"/>
    <property type="match status" value="1"/>
</dbReference>
<dbReference type="Ensembl" id="ENSCMIT00000025521.1">
    <property type="protein sequence ID" value="ENSCMIP00000025109.1"/>
    <property type="gene ID" value="ENSCMIG00000011051.1"/>
</dbReference>
<organism evidence="21 22">
    <name type="scientific">Callorhinchus milii</name>
    <name type="common">Ghost shark</name>
    <dbReference type="NCBI Taxonomy" id="7868"/>
    <lineage>
        <taxon>Eukaryota</taxon>
        <taxon>Metazoa</taxon>
        <taxon>Chordata</taxon>
        <taxon>Craniata</taxon>
        <taxon>Vertebrata</taxon>
        <taxon>Chondrichthyes</taxon>
        <taxon>Holocephali</taxon>
        <taxon>Chimaeriformes</taxon>
        <taxon>Callorhinchidae</taxon>
        <taxon>Callorhinchus</taxon>
    </lineage>
</organism>
<evidence type="ECO:0000256" key="5">
    <source>
        <dbReference type="ARBA" id="ARBA00022701"/>
    </source>
</evidence>
<reference evidence="22" key="3">
    <citation type="journal article" date="2014" name="Nature">
        <title>Elephant shark genome provides unique insights into gnathostome evolution.</title>
        <authorList>
            <consortium name="International Elephant Shark Genome Sequencing Consortium"/>
            <person name="Venkatesh B."/>
            <person name="Lee A.P."/>
            <person name="Ravi V."/>
            <person name="Maurya A.K."/>
            <person name="Lian M.M."/>
            <person name="Swann J.B."/>
            <person name="Ohta Y."/>
            <person name="Flajnik M.F."/>
            <person name="Sutoh Y."/>
            <person name="Kasahara M."/>
            <person name="Hoon S."/>
            <person name="Gangu V."/>
            <person name="Roy S.W."/>
            <person name="Irimia M."/>
            <person name="Korzh V."/>
            <person name="Kondrychyn I."/>
            <person name="Lim Z.W."/>
            <person name="Tay B.H."/>
            <person name="Tohari S."/>
            <person name="Kong K.W."/>
            <person name="Ho S."/>
            <person name="Lorente-Galdos B."/>
            <person name="Quilez J."/>
            <person name="Marques-Bonet T."/>
            <person name="Raney B.J."/>
            <person name="Ingham P.W."/>
            <person name="Tay A."/>
            <person name="Hillier L.W."/>
            <person name="Minx P."/>
            <person name="Boehm T."/>
            <person name="Wilson R.K."/>
            <person name="Brenner S."/>
            <person name="Warren W.C."/>
        </authorList>
    </citation>
    <scope>NUCLEOTIDE SEQUENCE [LARGE SCALE GENOMIC DNA]</scope>
</reference>
<evidence type="ECO:0000256" key="9">
    <source>
        <dbReference type="ARBA" id="ARBA00023004"/>
    </source>
</evidence>
<keyword evidence="10" id="KW-0411">Iron-sulfur</keyword>
<protein>
    <submittedName>
        <fullName evidence="21">Kinesin family member 4B</fullName>
    </submittedName>
</protein>
<reference evidence="22" key="2">
    <citation type="journal article" date="2007" name="PLoS Biol.">
        <title>Survey sequencing and comparative analysis of the elephant shark (Callorhinchus milii) genome.</title>
        <authorList>
            <person name="Venkatesh B."/>
            <person name="Kirkness E.F."/>
            <person name="Loh Y.H."/>
            <person name="Halpern A.L."/>
            <person name="Lee A.P."/>
            <person name="Johnson J."/>
            <person name="Dandona N."/>
            <person name="Viswanathan L.D."/>
            <person name="Tay A."/>
            <person name="Venter J.C."/>
            <person name="Strausberg R.L."/>
            <person name="Brenner S."/>
        </authorList>
    </citation>
    <scope>NUCLEOTIDE SEQUENCE [LARGE SCALE GENOMIC DNA]</scope>
</reference>
<evidence type="ECO:0000256" key="18">
    <source>
        <dbReference type="SAM" id="Coils"/>
    </source>
</evidence>
<comment type="cofactor">
    <cofactor evidence="16">
        <name>[2Fe-2S] cluster</name>
        <dbReference type="ChEBI" id="CHEBI:190135"/>
    </cofactor>
</comment>
<feature type="coiled-coil region" evidence="18">
    <location>
        <begin position="808"/>
        <end position="845"/>
    </location>
</feature>
<evidence type="ECO:0000256" key="17">
    <source>
        <dbReference type="PROSITE-ProRule" id="PRU00283"/>
    </source>
</evidence>
<dbReference type="GO" id="GO:0008017">
    <property type="term" value="F:microtubule binding"/>
    <property type="evidence" value="ECO:0007669"/>
    <property type="project" value="InterPro"/>
</dbReference>
<dbReference type="PRINTS" id="PR00380">
    <property type="entry name" value="KINESINHEAVY"/>
</dbReference>
<dbReference type="GO" id="GO:0003677">
    <property type="term" value="F:DNA binding"/>
    <property type="evidence" value="ECO:0007669"/>
    <property type="project" value="UniProtKB-KW"/>
</dbReference>
<evidence type="ECO:0000256" key="10">
    <source>
        <dbReference type="ARBA" id="ARBA00023014"/>
    </source>
</evidence>
<keyword evidence="14" id="KW-0206">Cytoskeleton</keyword>
<dbReference type="PROSITE" id="PS00411">
    <property type="entry name" value="KINESIN_MOTOR_1"/>
    <property type="match status" value="1"/>
</dbReference>
<evidence type="ECO:0000313" key="22">
    <source>
        <dbReference type="Proteomes" id="UP000314986"/>
    </source>
</evidence>
<reference evidence="22" key="1">
    <citation type="journal article" date="2006" name="Science">
        <title>Ancient noncoding elements conserved in the human genome.</title>
        <authorList>
            <person name="Venkatesh B."/>
            <person name="Kirkness E.F."/>
            <person name="Loh Y.H."/>
            <person name="Halpern A.L."/>
            <person name="Lee A.P."/>
            <person name="Johnson J."/>
            <person name="Dandona N."/>
            <person name="Viswanathan L.D."/>
            <person name="Tay A."/>
            <person name="Venter J.C."/>
            <person name="Strausberg R.L."/>
            <person name="Brenner S."/>
        </authorList>
    </citation>
    <scope>NUCLEOTIDE SEQUENCE [LARGE SCALE GENOMIC DNA]</scope>
</reference>
<dbReference type="PANTHER" id="PTHR47969:SF15">
    <property type="entry name" value="CHROMOSOME-ASSOCIATED KINESIN KIF4A-RELATED"/>
    <property type="match status" value="1"/>
</dbReference>
<evidence type="ECO:0000256" key="14">
    <source>
        <dbReference type="ARBA" id="ARBA00023212"/>
    </source>
</evidence>
<keyword evidence="22" id="KW-1185">Reference proteome</keyword>
<dbReference type="SMART" id="SM00129">
    <property type="entry name" value="KISc"/>
    <property type="match status" value="1"/>
</dbReference>
<dbReference type="Gene3D" id="3.40.850.10">
    <property type="entry name" value="Kinesin motor domain"/>
    <property type="match status" value="1"/>
</dbReference>
<keyword evidence="9" id="KW-0408">Iron</keyword>
<dbReference type="InterPro" id="IPR027640">
    <property type="entry name" value="Kinesin-like_fam"/>
</dbReference>
<gene>
    <name evidence="21" type="primary">kif4</name>
</gene>
<evidence type="ECO:0000256" key="13">
    <source>
        <dbReference type="ARBA" id="ARBA00023175"/>
    </source>
</evidence>
<dbReference type="Proteomes" id="UP000314986">
    <property type="component" value="Unassembled WGS sequence"/>
</dbReference>
<name>A0A4W3I567_CALMI</name>
<evidence type="ECO:0000256" key="1">
    <source>
        <dbReference type="ARBA" id="ARBA00001966"/>
    </source>
</evidence>
<keyword evidence="5" id="KW-0493">Microtubule</keyword>
<dbReference type="GO" id="GO:0046872">
    <property type="term" value="F:metal ion binding"/>
    <property type="evidence" value="ECO:0007669"/>
    <property type="project" value="UniProtKB-KW"/>
</dbReference>
<evidence type="ECO:0000256" key="4">
    <source>
        <dbReference type="ARBA" id="ARBA00022490"/>
    </source>
</evidence>
<dbReference type="AlphaFoldDB" id="A0A4W3I567"/>
<evidence type="ECO:0000256" key="7">
    <source>
        <dbReference type="ARBA" id="ARBA00022741"/>
    </source>
</evidence>
<dbReference type="GO" id="GO:0005874">
    <property type="term" value="C:microtubule"/>
    <property type="evidence" value="ECO:0007669"/>
    <property type="project" value="UniProtKB-KW"/>
</dbReference>
<dbReference type="InterPro" id="IPR019821">
    <property type="entry name" value="Kinesin_motor_CS"/>
</dbReference>
<keyword evidence="6" id="KW-0479">Metal-binding</keyword>
<feature type="compositionally biased region" description="Basic and acidic residues" evidence="19">
    <location>
        <begin position="632"/>
        <end position="663"/>
    </location>
</feature>
<evidence type="ECO:0000256" key="11">
    <source>
        <dbReference type="ARBA" id="ARBA00023054"/>
    </source>
</evidence>
<evidence type="ECO:0000256" key="6">
    <source>
        <dbReference type="ARBA" id="ARBA00022723"/>
    </source>
</evidence>
<feature type="coiled-coil region" evidence="18">
    <location>
        <begin position="747"/>
        <end position="774"/>
    </location>
</feature>
<dbReference type="Pfam" id="PF25764">
    <property type="entry name" value="KIF21A_4th"/>
    <property type="match status" value="1"/>
</dbReference>
<reference evidence="21" key="4">
    <citation type="submission" date="2025-08" db="UniProtKB">
        <authorList>
            <consortium name="Ensembl"/>
        </authorList>
    </citation>
    <scope>IDENTIFICATION</scope>
</reference>
<evidence type="ECO:0000256" key="15">
    <source>
        <dbReference type="ARBA" id="ARBA00023242"/>
    </source>
</evidence>
<feature type="binding site" evidence="17">
    <location>
        <begin position="88"/>
        <end position="95"/>
    </location>
    <ligand>
        <name>ATP</name>
        <dbReference type="ChEBI" id="CHEBI:30616"/>
    </ligand>
</feature>
<feature type="domain" description="Kinesin motor" evidence="20">
    <location>
        <begin position="9"/>
        <end position="337"/>
    </location>
</feature>
<feature type="region of interest" description="Disordered" evidence="19">
    <location>
        <begin position="631"/>
        <end position="665"/>
    </location>
</feature>
<evidence type="ECO:0000256" key="3">
    <source>
        <dbReference type="ARBA" id="ARBA00004245"/>
    </source>
</evidence>
<comment type="similarity">
    <text evidence="17">Belongs to the TRAFAC class myosin-kinesin ATPase superfamily. Kinesin family.</text>
</comment>
<dbReference type="GO" id="GO:0005524">
    <property type="term" value="F:ATP binding"/>
    <property type="evidence" value="ECO:0007669"/>
    <property type="project" value="UniProtKB-UniRule"/>
</dbReference>
<evidence type="ECO:0000259" key="20">
    <source>
        <dbReference type="PROSITE" id="PS50067"/>
    </source>
</evidence>
<comment type="subcellular location">
    <subcellularLocation>
        <location evidence="3">Cytoplasm</location>
        <location evidence="3">Cytoskeleton</location>
    </subcellularLocation>
    <subcellularLocation>
        <location evidence="2">Nucleus</location>
    </subcellularLocation>
</comment>
<dbReference type="GO" id="GO:0005875">
    <property type="term" value="C:microtubule associated complex"/>
    <property type="evidence" value="ECO:0007669"/>
    <property type="project" value="TreeGrafter"/>
</dbReference>
<keyword evidence="11 18" id="KW-0175">Coiled coil</keyword>
<keyword evidence="8 17" id="KW-0067">ATP-binding</keyword>
<dbReference type="SUPFAM" id="SSF52540">
    <property type="entry name" value="P-loop containing nucleoside triphosphate hydrolases"/>
    <property type="match status" value="1"/>
</dbReference>
<dbReference type="InterPro" id="IPR036961">
    <property type="entry name" value="Kinesin_motor_dom_sf"/>
</dbReference>
<dbReference type="GO" id="GO:0005634">
    <property type="term" value="C:nucleus"/>
    <property type="evidence" value="ECO:0007669"/>
    <property type="project" value="UniProtKB-SubCell"/>
</dbReference>
<reference evidence="21" key="5">
    <citation type="submission" date="2025-09" db="UniProtKB">
        <authorList>
            <consortium name="Ensembl"/>
        </authorList>
    </citation>
    <scope>IDENTIFICATION</scope>
</reference>
<keyword evidence="13 17" id="KW-0505">Motor protein</keyword>
<dbReference type="GO" id="GO:0005829">
    <property type="term" value="C:cytosol"/>
    <property type="evidence" value="ECO:0007669"/>
    <property type="project" value="UniProtKB-ARBA"/>
</dbReference>
<comment type="cofactor">
    <cofactor evidence="1">
        <name>[4Fe-4S] cluster</name>
        <dbReference type="ChEBI" id="CHEBI:49883"/>
    </cofactor>
</comment>
<evidence type="ECO:0000256" key="8">
    <source>
        <dbReference type="ARBA" id="ARBA00022840"/>
    </source>
</evidence>
<dbReference type="Pfam" id="PF00225">
    <property type="entry name" value="Kinesin"/>
    <property type="match status" value="1"/>
</dbReference>
<dbReference type="GeneTree" id="ENSGT00940000164190"/>